<name>A0A556MQ16_9FLAO</name>
<feature type="transmembrane region" description="Helical" evidence="1">
    <location>
        <begin position="7"/>
        <end position="27"/>
    </location>
</feature>
<organism evidence="2 3">
    <name type="scientific">Fluviicola chungangensis</name>
    <dbReference type="NCBI Taxonomy" id="2597671"/>
    <lineage>
        <taxon>Bacteria</taxon>
        <taxon>Pseudomonadati</taxon>
        <taxon>Bacteroidota</taxon>
        <taxon>Flavobacteriia</taxon>
        <taxon>Flavobacteriales</taxon>
        <taxon>Crocinitomicaceae</taxon>
        <taxon>Fluviicola</taxon>
    </lineage>
</organism>
<feature type="transmembrane region" description="Helical" evidence="1">
    <location>
        <begin position="39"/>
        <end position="63"/>
    </location>
</feature>
<feature type="transmembrane region" description="Helical" evidence="1">
    <location>
        <begin position="110"/>
        <end position="128"/>
    </location>
</feature>
<dbReference type="AlphaFoldDB" id="A0A556MQ16"/>
<keyword evidence="1" id="KW-0812">Transmembrane</keyword>
<keyword evidence="1" id="KW-0472">Membrane</keyword>
<gene>
    <name evidence="2" type="ORF">FO442_13155</name>
</gene>
<proteinExistence type="predicted"/>
<protein>
    <recommendedName>
        <fullName evidence="4">DUF1440 domain-containing protein</fullName>
    </recommendedName>
</protein>
<sequence>MNLKKGLLLGVTSGIVAGGVGTLYNAIYNEAFYTDFSSVLNPTGIFIACIVGCLLMGLGYVIASRLKRPLLIPILNILYCILSFASIIGVLDFKLPLTMDGPEAFPGLAIPMHFFPALSFLALVPFFWKHESRN</sequence>
<dbReference type="OrthoDB" id="1467814at2"/>
<dbReference type="EMBL" id="VLPL01000006">
    <property type="protein sequence ID" value="TSJ42033.1"/>
    <property type="molecule type" value="Genomic_DNA"/>
</dbReference>
<accession>A0A556MQ16</accession>
<keyword evidence="1" id="KW-1133">Transmembrane helix</keyword>
<feature type="transmembrane region" description="Helical" evidence="1">
    <location>
        <begin position="70"/>
        <end position="90"/>
    </location>
</feature>
<evidence type="ECO:0008006" key="4">
    <source>
        <dbReference type="Google" id="ProtNLM"/>
    </source>
</evidence>
<comment type="caution">
    <text evidence="2">The sequence shown here is derived from an EMBL/GenBank/DDBJ whole genome shotgun (WGS) entry which is preliminary data.</text>
</comment>
<evidence type="ECO:0000313" key="2">
    <source>
        <dbReference type="EMBL" id="TSJ42033.1"/>
    </source>
</evidence>
<dbReference type="RefSeq" id="WP_144333664.1">
    <property type="nucleotide sequence ID" value="NZ_VLPL01000006.1"/>
</dbReference>
<evidence type="ECO:0000256" key="1">
    <source>
        <dbReference type="SAM" id="Phobius"/>
    </source>
</evidence>
<reference evidence="2 3" key="1">
    <citation type="submission" date="2019-07" db="EMBL/GenBank/DDBJ databases">
        <authorList>
            <person name="Huq M.A."/>
        </authorList>
    </citation>
    <scope>NUCLEOTIDE SEQUENCE [LARGE SCALE GENOMIC DNA]</scope>
    <source>
        <strain evidence="2 3">MAH-3</strain>
    </source>
</reference>
<dbReference type="Proteomes" id="UP000316008">
    <property type="component" value="Unassembled WGS sequence"/>
</dbReference>
<keyword evidence="3" id="KW-1185">Reference proteome</keyword>
<evidence type="ECO:0000313" key="3">
    <source>
        <dbReference type="Proteomes" id="UP000316008"/>
    </source>
</evidence>